<proteinExistence type="predicted"/>
<accession>A0A1Y4MQG7</accession>
<dbReference type="RefSeq" id="WP_087300712.1">
    <property type="nucleotide sequence ID" value="NZ_NFKP01000007.1"/>
</dbReference>
<protein>
    <submittedName>
        <fullName evidence="1">Uncharacterized protein</fullName>
    </submittedName>
</protein>
<comment type="caution">
    <text evidence="1">The sequence shown here is derived from an EMBL/GenBank/DDBJ whole genome shotgun (WGS) entry which is preliminary data.</text>
</comment>
<name>A0A1Y4MQG7_9FIRM</name>
<gene>
    <name evidence="1" type="ORF">B5F11_07825</name>
</gene>
<evidence type="ECO:0000313" key="2">
    <source>
        <dbReference type="Proteomes" id="UP000196386"/>
    </source>
</evidence>
<dbReference type="EMBL" id="NFKP01000007">
    <property type="protein sequence ID" value="OUP69881.1"/>
    <property type="molecule type" value="Genomic_DNA"/>
</dbReference>
<sequence length="180" mass="21432">MLRITIPSTELWDEAKQEFIYTNSQDLQLEHSLVSLSKWESRWNKPFLTKSEKTLEETIDYVKCMTLTQNVNPKVYNYLTNGNINEINRYIELPMSATRFFEEKKSSGNKEQITSELIYYWMIALNIPFECQKWHLNRLFALIKVCDVKSKPPKKYSRREIIKRNAALNAARRKQWNTKG</sequence>
<dbReference type="Proteomes" id="UP000196386">
    <property type="component" value="Unassembled WGS sequence"/>
</dbReference>
<organism evidence="1 2">
    <name type="scientific">Anaerotruncus colihominis</name>
    <dbReference type="NCBI Taxonomy" id="169435"/>
    <lineage>
        <taxon>Bacteria</taxon>
        <taxon>Bacillati</taxon>
        <taxon>Bacillota</taxon>
        <taxon>Clostridia</taxon>
        <taxon>Eubacteriales</taxon>
        <taxon>Oscillospiraceae</taxon>
        <taxon>Anaerotruncus</taxon>
    </lineage>
</organism>
<reference evidence="2" key="1">
    <citation type="submission" date="2017-04" db="EMBL/GenBank/DDBJ databases">
        <title>Function of individual gut microbiota members based on whole genome sequencing of pure cultures obtained from chicken caecum.</title>
        <authorList>
            <person name="Medvecky M."/>
            <person name="Cejkova D."/>
            <person name="Polansky O."/>
            <person name="Karasova D."/>
            <person name="Kubasova T."/>
            <person name="Cizek A."/>
            <person name="Rychlik I."/>
        </authorList>
    </citation>
    <scope>NUCLEOTIDE SEQUENCE [LARGE SCALE GENOMIC DNA]</scope>
    <source>
        <strain evidence="2">An175</strain>
    </source>
</reference>
<dbReference type="AlphaFoldDB" id="A0A1Y4MQG7"/>
<evidence type="ECO:0000313" key="1">
    <source>
        <dbReference type="EMBL" id="OUP69881.1"/>
    </source>
</evidence>